<dbReference type="Pfam" id="PF01381">
    <property type="entry name" value="HTH_3"/>
    <property type="match status" value="1"/>
</dbReference>
<dbReference type="RefSeq" id="WP_207332790.1">
    <property type="nucleotide sequence ID" value="NZ_JAFMYW010000014.1"/>
</dbReference>
<keyword evidence="1" id="KW-0238">DNA-binding</keyword>
<feature type="domain" description="HTH cro/C1-type" evidence="2">
    <location>
        <begin position="17"/>
        <end position="71"/>
    </location>
</feature>
<evidence type="ECO:0000259" key="2">
    <source>
        <dbReference type="PROSITE" id="PS50943"/>
    </source>
</evidence>
<dbReference type="InterPro" id="IPR001387">
    <property type="entry name" value="Cro/C1-type_HTH"/>
</dbReference>
<accession>A0ABS3JS86</accession>
<name>A0ABS3JS86_9BACT</name>
<dbReference type="PROSITE" id="PS50943">
    <property type="entry name" value="HTH_CROC1"/>
    <property type="match status" value="1"/>
</dbReference>
<dbReference type="SMART" id="SM00530">
    <property type="entry name" value="HTH_XRE"/>
    <property type="match status" value="1"/>
</dbReference>
<gene>
    <name evidence="3" type="ORF">J2I46_29950</name>
</gene>
<evidence type="ECO:0000313" key="3">
    <source>
        <dbReference type="EMBL" id="MBO0952838.1"/>
    </source>
</evidence>
<proteinExistence type="predicted"/>
<protein>
    <submittedName>
        <fullName evidence="3">Helix-turn-helix transcriptional regulator</fullName>
    </submittedName>
</protein>
<dbReference type="PANTHER" id="PTHR46797:SF1">
    <property type="entry name" value="METHYLPHOSPHONATE SYNTHASE"/>
    <property type="match status" value="1"/>
</dbReference>
<reference evidence="3 4" key="1">
    <citation type="submission" date="2021-03" db="EMBL/GenBank/DDBJ databases">
        <title>Fibrella sp. HMF5405 genome sequencing and assembly.</title>
        <authorList>
            <person name="Kang H."/>
            <person name="Kim H."/>
            <person name="Bae S."/>
            <person name="Joh K."/>
        </authorList>
    </citation>
    <scope>NUCLEOTIDE SEQUENCE [LARGE SCALE GENOMIC DNA]</scope>
    <source>
        <strain evidence="3 4">HMF5405</strain>
    </source>
</reference>
<dbReference type="EMBL" id="JAFMYW010000014">
    <property type="protein sequence ID" value="MBO0952838.1"/>
    <property type="molecule type" value="Genomic_DNA"/>
</dbReference>
<dbReference type="PANTHER" id="PTHR46797">
    <property type="entry name" value="HTH-TYPE TRANSCRIPTIONAL REGULATOR"/>
    <property type="match status" value="1"/>
</dbReference>
<dbReference type="SUPFAM" id="SSF47413">
    <property type="entry name" value="lambda repressor-like DNA-binding domains"/>
    <property type="match status" value="1"/>
</dbReference>
<evidence type="ECO:0000256" key="1">
    <source>
        <dbReference type="ARBA" id="ARBA00023125"/>
    </source>
</evidence>
<keyword evidence="4" id="KW-1185">Reference proteome</keyword>
<dbReference type="Gene3D" id="1.10.260.40">
    <property type="entry name" value="lambda repressor-like DNA-binding domains"/>
    <property type="match status" value="1"/>
</dbReference>
<dbReference type="CDD" id="cd00093">
    <property type="entry name" value="HTH_XRE"/>
    <property type="match status" value="1"/>
</dbReference>
<evidence type="ECO:0000313" key="4">
    <source>
        <dbReference type="Proteomes" id="UP000664628"/>
    </source>
</evidence>
<dbReference type="InterPro" id="IPR010982">
    <property type="entry name" value="Lambda_DNA-bd_dom_sf"/>
</dbReference>
<comment type="caution">
    <text evidence="3">The sequence shown here is derived from an EMBL/GenBank/DDBJ whole genome shotgun (WGS) entry which is preliminary data.</text>
</comment>
<organism evidence="3 4">
    <name type="scientific">Fibrella forsythiae</name>
    <dbReference type="NCBI Taxonomy" id="2817061"/>
    <lineage>
        <taxon>Bacteria</taxon>
        <taxon>Pseudomonadati</taxon>
        <taxon>Bacteroidota</taxon>
        <taxon>Cytophagia</taxon>
        <taxon>Cytophagales</taxon>
        <taxon>Spirosomataceae</taxon>
        <taxon>Fibrella</taxon>
    </lineage>
</organism>
<sequence length="73" mass="8138">MTERAAQTIKQQVGGLIREARKAKGLTLKELGDKVGLLEPTLSKYETGKINPSLDMLERIAQELGFKLEIKLK</sequence>
<dbReference type="InterPro" id="IPR050807">
    <property type="entry name" value="TransReg_Diox_bact_type"/>
</dbReference>
<dbReference type="Proteomes" id="UP000664628">
    <property type="component" value="Unassembled WGS sequence"/>
</dbReference>